<dbReference type="InterPro" id="IPR036291">
    <property type="entry name" value="NAD(P)-bd_dom_sf"/>
</dbReference>
<organism evidence="1 2">
    <name type="scientific">Bradyrhizobium canariense</name>
    <dbReference type="NCBI Taxonomy" id="255045"/>
    <lineage>
        <taxon>Bacteria</taxon>
        <taxon>Pseudomonadati</taxon>
        <taxon>Pseudomonadota</taxon>
        <taxon>Alphaproteobacteria</taxon>
        <taxon>Hyphomicrobiales</taxon>
        <taxon>Nitrobacteraceae</taxon>
        <taxon>Bradyrhizobium</taxon>
    </lineage>
</organism>
<evidence type="ECO:0000313" key="2">
    <source>
        <dbReference type="Proteomes" id="UP000193553"/>
    </source>
</evidence>
<dbReference type="EMBL" id="NAFI01000171">
    <property type="protein sequence ID" value="OSJ10801.1"/>
    <property type="molecule type" value="Genomic_DNA"/>
</dbReference>
<gene>
    <name evidence="1" type="ORF">BSZ18_15890</name>
</gene>
<dbReference type="Proteomes" id="UP000193553">
    <property type="component" value="Unassembled WGS sequence"/>
</dbReference>
<accession>A0A1X3GK85</accession>
<reference evidence="1 2" key="1">
    <citation type="submission" date="2017-03" db="EMBL/GenBank/DDBJ databases">
        <title>Whole genome sequences of fourteen strains of Bradyrhizobium canariense and one strain of Bradyrhizobium japonicum isolated from Lupinus (Papilionoideae: Genisteae) species in Algeria.</title>
        <authorList>
            <person name="Crovadore J."/>
            <person name="Chekireb D."/>
            <person name="Brachmann A."/>
            <person name="Chablais R."/>
            <person name="Cochard B."/>
            <person name="Lefort F."/>
        </authorList>
    </citation>
    <scope>NUCLEOTIDE SEQUENCE [LARGE SCALE GENOMIC DNA]</scope>
    <source>
        <strain evidence="1 2">UBMA195</strain>
    </source>
</reference>
<dbReference type="Gene3D" id="3.40.50.720">
    <property type="entry name" value="NAD(P)-binding Rossmann-like Domain"/>
    <property type="match status" value="1"/>
</dbReference>
<name>A0A1X3GK85_9BRAD</name>
<sequence>MNAVRAMLRTDTMEPIIEQTREYLRSTGDDVTARDLGYYEPEEASPLVAWLASDLASEITGHFFGIDGPRLTHWALGQPNEAFYHYGNSFPTTAAMGVFGAAESAADHKYRVLVAAQAGNGLDRTLSIPSFLGSAVRAPG</sequence>
<comment type="caution">
    <text evidence="1">The sequence shown here is derived from an EMBL/GenBank/DDBJ whole genome shotgun (WGS) entry which is preliminary data.</text>
</comment>
<dbReference type="SUPFAM" id="SSF51735">
    <property type="entry name" value="NAD(P)-binding Rossmann-fold domains"/>
    <property type="match status" value="1"/>
</dbReference>
<protein>
    <submittedName>
        <fullName evidence="1">Uncharacterized protein</fullName>
    </submittedName>
</protein>
<evidence type="ECO:0000313" key="1">
    <source>
        <dbReference type="EMBL" id="OSJ10801.1"/>
    </source>
</evidence>
<dbReference type="AlphaFoldDB" id="A0A1X3GK85"/>
<proteinExistence type="predicted"/>